<dbReference type="Pfam" id="PF00087">
    <property type="entry name" value="Toxin_TOLIP"/>
    <property type="match status" value="1"/>
</dbReference>
<dbReference type="Gene3D" id="2.10.60.10">
    <property type="entry name" value="CD59"/>
    <property type="match status" value="1"/>
</dbReference>
<evidence type="ECO:0000256" key="7">
    <source>
        <dbReference type="SAM" id="SignalP"/>
    </source>
</evidence>
<dbReference type="InParanoid" id="A0A2Y9E5C5"/>
<evidence type="ECO:0000256" key="1">
    <source>
        <dbReference type="ARBA" id="ARBA00004236"/>
    </source>
</evidence>
<dbReference type="InterPro" id="IPR042339">
    <property type="entry name" value="Ly6D"/>
</dbReference>
<keyword evidence="2" id="KW-1003">Cell membrane</keyword>
<dbReference type="CTD" id="8581"/>
<evidence type="ECO:0000256" key="4">
    <source>
        <dbReference type="ARBA" id="ARBA00023136"/>
    </source>
</evidence>
<dbReference type="PANTHER" id="PTHR16982">
    <property type="entry name" value="LYMPHOCYTE ANTIGEN 6D"/>
    <property type="match status" value="1"/>
</dbReference>
<dbReference type="RefSeq" id="XP_004387477.2">
    <property type="nucleotide sequence ID" value="XM_004387420.2"/>
</dbReference>
<dbReference type="GO" id="GO:0005886">
    <property type="term" value="C:plasma membrane"/>
    <property type="evidence" value="ECO:0007669"/>
    <property type="project" value="UniProtKB-SubCell"/>
</dbReference>
<keyword evidence="5" id="KW-0325">Glycoprotein</keyword>
<evidence type="ECO:0000256" key="3">
    <source>
        <dbReference type="ARBA" id="ARBA00022729"/>
    </source>
</evidence>
<protein>
    <submittedName>
        <fullName evidence="10">Lymphocyte antigen 6D</fullName>
    </submittedName>
</protein>
<evidence type="ECO:0000259" key="8">
    <source>
        <dbReference type="SMART" id="SM00134"/>
    </source>
</evidence>
<dbReference type="PROSITE" id="PS00983">
    <property type="entry name" value="LY6_UPAR"/>
    <property type="match status" value="1"/>
</dbReference>
<evidence type="ECO:0000313" key="9">
    <source>
        <dbReference type="Proteomes" id="UP000248480"/>
    </source>
</evidence>
<dbReference type="GO" id="GO:0009986">
    <property type="term" value="C:cell surface"/>
    <property type="evidence" value="ECO:0007669"/>
    <property type="project" value="InterPro"/>
</dbReference>
<gene>
    <name evidence="10" type="primary">LY6D</name>
</gene>
<comment type="subcellular location">
    <subcellularLocation>
        <location evidence="1">Cell membrane</location>
    </subcellularLocation>
</comment>
<accession>A0A2Y9E5C5</accession>
<evidence type="ECO:0000256" key="2">
    <source>
        <dbReference type="ARBA" id="ARBA00022475"/>
    </source>
</evidence>
<dbReference type="AlphaFoldDB" id="A0A2Y9E5C5"/>
<keyword evidence="6" id="KW-0812">Transmembrane</keyword>
<dbReference type="GeneID" id="101344741"/>
<feature type="transmembrane region" description="Helical" evidence="6">
    <location>
        <begin position="99"/>
        <end position="120"/>
    </location>
</feature>
<dbReference type="InterPro" id="IPR035076">
    <property type="entry name" value="Toxin/TOLIP"/>
</dbReference>
<dbReference type="InterPro" id="IPR018363">
    <property type="entry name" value="CD59_antigen_CS"/>
</dbReference>
<dbReference type="FunCoup" id="A0A2Y9E5C5">
    <property type="interactions" value="24"/>
</dbReference>
<dbReference type="PANTHER" id="PTHR16982:SF2">
    <property type="entry name" value="LYMPHOCYTE ANTIGEN 6D"/>
    <property type="match status" value="1"/>
</dbReference>
<evidence type="ECO:0000256" key="5">
    <source>
        <dbReference type="ARBA" id="ARBA00023180"/>
    </source>
</evidence>
<dbReference type="InterPro" id="IPR045860">
    <property type="entry name" value="Snake_toxin-like_sf"/>
</dbReference>
<dbReference type="CDD" id="cd23542">
    <property type="entry name" value="TFP_LU_ECD_Ly6D"/>
    <property type="match status" value="1"/>
</dbReference>
<keyword evidence="4 6" id="KW-0472">Membrane</keyword>
<reference evidence="10" key="1">
    <citation type="submission" date="2025-08" db="UniProtKB">
        <authorList>
            <consortium name="RefSeq"/>
        </authorList>
    </citation>
    <scope>IDENTIFICATION</scope>
</reference>
<dbReference type="GO" id="GO:0030098">
    <property type="term" value="P:lymphocyte differentiation"/>
    <property type="evidence" value="ECO:0007669"/>
    <property type="project" value="InterPro"/>
</dbReference>
<proteinExistence type="predicted"/>
<dbReference type="KEGG" id="tmu:101344741"/>
<evidence type="ECO:0000256" key="6">
    <source>
        <dbReference type="SAM" id="Phobius"/>
    </source>
</evidence>
<organism evidence="9 10">
    <name type="scientific">Trichechus manatus latirostris</name>
    <name type="common">Florida manatee</name>
    <dbReference type="NCBI Taxonomy" id="127582"/>
    <lineage>
        <taxon>Eukaryota</taxon>
        <taxon>Metazoa</taxon>
        <taxon>Chordata</taxon>
        <taxon>Craniata</taxon>
        <taxon>Vertebrata</taxon>
        <taxon>Euteleostomi</taxon>
        <taxon>Mammalia</taxon>
        <taxon>Eutheria</taxon>
        <taxon>Afrotheria</taxon>
        <taxon>Sirenia</taxon>
        <taxon>Trichechidae</taxon>
        <taxon>Trichechus</taxon>
    </lineage>
</organism>
<keyword evidence="3 7" id="KW-0732">Signal</keyword>
<evidence type="ECO:0000313" key="10">
    <source>
        <dbReference type="RefSeq" id="XP_004387477.2"/>
    </source>
</evidence>
<keyword evidence="9" id="KW-1185">Reference proteome</keyword>
<feature type="signal peptide" evidence="7">
    <location>
        <begin position="1"/>
        <end position="20"/>
    </location>
</feature>
<name>A0A2Y9E5C5_TRIMA</name>
<keyword evidence="6" id="KW-1133">Transmembrane helix</keyword>
<dbReference type="SMART" id="SM00134">
    <property type="entry name" value="LU"/>
    <property type="match status" value="1"/>
</dbReference>
<dbReference type="OrthoDB" id="9449056at2759"/>
<feature type="domain" description="UPAR/Ly6" evidence="8">
    <location>
        <begin position="21"/>
        <end position="103"/>
    </location>
</feature>
<sequence>MKTALLLLLTLAVASGPARALQCHVCVSTSNCKQPQTCPASSRFCRTMTTVELLSGNLVKKDCVDYCETKYFQQGQVSSGSATTLCCQGDLCNAGRSSAAALSSATLGLTLALGVLALILGPSL</sequence>
<dbReference type="Proteomes" id="UP000248480">
    <property type="component" value="Unplaced"/>
</dbReference>
<dbReference type="InterPro" id="IPR016054">
    <property type="entry name" value="LY6_UPA_recep-like"/>
</dbReference>
<dbReference type="SUPFAM" id="SSF57302">
    <property type="entry name" value="Snake toxin-like"/>
    <property type="match status" value="1"/>
</dbReference>
<dbReference type="FunFam" id="2.10.60.10:FF:000003">
    <property type="entry name" value="lymphocyte antigen 6E isoform X1"/>
    <property type="match status" value="1"/>
</dbReference>
<feature type="chain" id="PRO_5016163987" evidence="7">
    <location>
        <begin position="21"/>
        <end position="124"/>
    </location>
</feature>